<evidence type="ECO:0000256" key="1">
    <source>
        <dbReference type="ARBA" id="ARBA00006484"/>
    </source>
</evidence>
<dbReference type="InterPro" id="IPR002347">
    <property type="entry name" value="SDR_fam"/>
</dbReference>
<name>A0A059NX43_9BACI</name>
<keyword evidence="2" id="KW-0560">Oxidoreductase</keyword>
<dbReference type="PANTHER" id="PTHR43658">
    <property type="entry name" value="SHORT-CHAIN DEHYDROGENASE/REDUCTASE"/>
    <property type="match status" value="1"/>
</dbReference>
<dbReference type="CDD" id="cd05371">
    <property type="entry name" value="HSD10-like_SDR_c"/>
    <property type="match status" value="1"/>
</dbReference>
<dbReference type="AlphaFoldDB" id="A0A059NX43"/>
<evidence type="ECO:0000313" key="4">
    <source>
        <dbReference type="EMBL" id="CDQ23320.1"/>
    </source>
</evidence>
<accession>A0A059NX43</accession>
<dbReference type="Gene3D" id="3.40.50.720">
    <property type="entry name" value="NAD(P)-binding Rossmann-like Domain"/>
    <property type="match status" value="1"/>
</dbReference>
<sequence>MEIKNVVAIVTGGASGLGEATVRKIVRNGGKAVIVDMNEEKGEQLSDELGSSVLFLKTDVTSIDDVEDMLDKSLGTFGKINTLVNCAGMVTGEKVVGRNGPHRLESFSKIIEVNLIGTFNVIRLSAEKMKENEPNEEGERGVIINTASIAAFEGQIGQAAYSASKGGVAAMTVPISRELARYGIRVMAIAPGLFETPMFEQLPEEAREALGKETPFPSRLGKPYEYAKLALNIIDNSMLNGEVIRLDGAIRLQPK</sequence>
<reference evidence="4 5" key="2">
    <citation type="submission" date="2014-05" db="EMBL/GenBank/DDBJ databases">
        <title>Draft genome sequence of Halobacillus karajensis HK-03.</title>
        <authorList>
            <person name="Khelaifia S."/>
            <person name="Croce O."/>
            <person name="Lagier J.C."/>
            <person name="Raoult D."/>
        </authorList>
    </citation>
    <scope>NUCLEOTIDE SEQUENCE [LARGE SCALE GENOMIC DNA]</scope>
    <source>
        <strain evidence="4 5">HD-03</strain>
    </source>
</reference>
<organism evidence="4 5">
    <name type="scientific">Halobacillus karajensis</name>
    <dbReference type="NCBI Taxonomy" id="195088"/>
    <lineage>
        <taxon>Bacteria</taxon>
        <taxon>Bacillati</taxon>
        <taxon>Bacillota</taxon>
        <taxon>Bacilli</taxon>
        <taxon>Bacillales</taxon>
        <taxon>Bacillaceae</taxon>
        <taxon>Halobacillus</taxon>
    </lineage>
</organism>
<evidence type="ECO:0000313" key="5">
    <source>
        <dbReference type="Proteomes" id="UP000028868"/>
    </source>
</evidence>
<dbReference type="PRINTS" id="PR00081">
    <property type="entry name" value="GDHRDH"/>
</dbReference>
<proteinExistence type="inferred from homology"/>
<dbReference type="PANTHER" id="PTHR43658:SF8">
    <property type="entry name" value="17-BETA-HYDROXYSTEROID DEHYDROGENASE 14-RELATED"/>
    <property type="match status" value="1"/>
</dbReference>
<dbReference type="SUPFAM" id="SSF51735">
    <property type="entry name" value="NAD(P)-binding Rossmann-fold domains"/>
    <property type="match status" value="1"/>
</dbReference>
<dbReference type="InterPro" id="IPR036291">
    <property type="entry name" value="NAD(P)-bd_dom_sf"/>
</dbReference>
<dbReference type="FunFam" id="3.40.50.720:FF:000215">
    <property type="entry name" value="3-hydroxyacyl-CoA dehydrogenase type-2"/>
    <property type="match status" value="1"/>
</dbReference>
<reference evidence="5" key="1">
    <citation type="submission" date="2014-03" db="EMBL/GenBank/DDBJ databases">
        <authorList>
            <person name="Urmite Genomes U."/>
        </authorList>
    </citation>
    <scope>NUCLEOTIDE SEQUENCE [LARGE SCALE GENOMIC DNA]</scope>
    <source>
        <strain evidence="5">HD-03</strain>
    </source>
</reference>
<dbReference type="GO" id="GO:0016491">
    <property type="term" value="F:oxidoreductase activity"/>
    <property type="evidence" value="ECO:0007669"/>
    <property type="project" value="UniProtKB-KW"/>
</dbReference>
<dbReference type="RefSeq" id="WP_035507023.1">
    <property type="nucleotide sequence ID" value="NZ_CCDH010000001.1"/>
</dbReference>
<evidence type="ECO:0000256" key="3">
    <source>
        <dbReference type="RuleBase" id="RU000363"/>
    </source>
</evidence>
<dbReference type="PRINTS" id="PR00080">
    <property type="entry name" value="SDRFAMILY"/>
</dbReference>
<dbReference type="PROSITE" id="PS00061">
    <property type="entry name" value="ADH_SHORT"/>
    <property type="match status" value="1"/>
</dbReference>
<comment type="caution">
    <text evidence="4">The sequence shown here is derived from an EMBL/GenBank/DDBJ whole genome shotgun (WGS) entry which is preliminary data.</text>
</comment>
<keyword evidence="5" id="KW-1185">Reference proteome</keyword>
<dbReference type="EMBL" id="CCDI010000001">
    <property type="protein sequence ID" value="CDQ23320.1"/>
    <property type="molecule type" value="Genomic_DNA"/>
</dbReference>
<dbReference type="InterPro" id="IPR020904">
    <property type="entry name" value="Sc_DH/Rdtase_CS"/>
</dbReference>
<dbReference type="Pfam" id="PF00106">
    <property type="entry name" value="adh_short"/>
    <property type="match status" value="1"/>
</dbReference>
<protein>
    <submittedName>
        <fullName evidence="4">Cyclopentanol dehydrogenase</fullName>
    </submittedName>
</protein>
<evidence type="ECO:0000256" key="2">
    <source>
        <dbReference type="ARBA" id="ARBA00023002"/>
    </source>
</evidence>
<dbReference type="Proteomes" id="UP000028868">
    <property type="component" value="Unassembled WGS sequence"/>
</dbReference>
<comment type="similarity">
    <text evidence="1 3">Belongs to the short-chain dehydrogenases/reductases (SDR) family.</text>
</comment>
<gene>
    <name evidence="4" type="primary">cpnA_2</name>
    <name evidence="4" type="ORF">BN983_01545</name>
</gene>